<sequence>MNILTKMSGLDNLTNNEAVLVKYILSNSKEIINKKPSEIANAAFVSVATIYRLVNKLGLSGIGELKIELASTFRTIEKETEIDYDYPILESDTPFQIMQNLSKIYNYTIDETVAFSDPEELVKVGKRLLEAKVIDVYTASANLFFAQNFKFQMQEIGVLVNVPEEDYVQRLSAANSDKEHVAIVVSYGGRGQTTKEVVKILRDNEVDIVLITSMQENPLIKYAKHKLYLASAENHYNKVSSFSTRLSLLSVFDLLYSIYFNHDYEKNLQYKISNYQKMNKELI</sequence>
<feature type="domain" description="HTH rpiR-type" evidence="4">
    <location>
        <begin position="1"/>
        <end position="76"/>
    </location>
</feature>
<evidence type="ECO:0000256" key="1">
    <source>
        <dbReference type="ARBA" id="ARBA00023015"/>
    </source>
</evidence>
<dbReference type="GO" id="GO:1901135">
    <property type="term" value="P:carbohydrate derivative metabolic process"/>
    <property type="evidence" value="ECO:0007669"/>
    <property type="project" value="InterPro"/>
</dbReference>
<dbReference type="InterPro" id="IPR009057">
    <property type="entry name" value="Homeodomain-like_sf"/>
</dbReference>
<dbReference type="Gene3D" id="3.40.50.10490">
    <property type="entry name" value="Glucose-6-phosphate isomerase like protein, domain 1"/>
    <property type="match status" value="1"/>
</dbReference>
<reference evidence="5 6" key="1">
    <citation type="submission" date="2016-09" db="EMBL/GenBank/DDBJ databases">
        <authorList>
            <person name="Capua I."/>
            <person name="De Benedictis P."/>
            <person name="Joannis T."/>
            <person name="Lombin L.H."/>
            <person name="Cattoli G."/>
        </authorList>
    </citation>
    <scope>NUCLEOTIDE SEQUENCE [LARGE SCALE GENOMIC DNA]</scope>
    <source>
        <strain evidence="5 6">LMG 25899</strain>
    </source>
</reference>
<dbReference type="GO" id="GO:0003700">
    <property type="term" value="F:DNA-binding transcription factor activity"/>
    <property type="evidence" value="ECO:0007669"/>
    <property type="project" value="InterPro"/>
</dbReference>
<dbReference type="InterPro" id="IPR036388">
    <property type="entry name" value="WH-like_DNA-bd_sf"/>
</dbReference>
<dbReference type="EMBL" id="MIEK01000078">
    <property type="protein sequence ID" value="OEH80830.1"/>
    <property type="molecule type" value="Genomic_DNA"/>
</dbReference>
<dbReference type="RefSeq" id="WP_069700116.1">
    <property type="nucleotide sequence ID" value="NZ_JAGGMA010000006.1"/>
</dbReference>
<dbReference type="InterPro" id="IPR001347">
    <property type="entry name" value="SIS_dom"/>
</dbReference>
<dbReference type="PROSITE" id="PS51071">
    <property type="entry name" value="HTH_RPIR"/>
    <property type="match status" value="1"/>
</dbReference>
<dbReference type="SUPFAM" id="SSF46689">
    <property type="entry name" value="Homeodomain-like"/>
    <property type="match status" value="1"/>
</dbReference>
<dbReference type="InterPro" id="IPR046348">
    <property type="entry name" value="SIS_dom_sf"/>
</dbReference>
<dbReference type="CDD" id="cd05013">
    <property type="entry name" value="SIS_RpiR"/>
    <property type="match status" value="1"/>
</dbReference>
<evidence type="ECO:0000313" key="5">
    <source>
        <dbReference type="EMBL" id="OEH80830.1"/>
    </source>
</evidence>
<keyword evidence="1" id="KW-0805">Transcription regulation</keyword>
<dbReference type="GO" id="GO:0097367">
    <property type="term" value="F:carbohydrate derivative binding"/>
    <property type="evidence" value="ECO:0007669"/>
    <property type="project" value="InterPro"/>
</dbReference>
<dbReference type="STRING" id="762845.BCR26_06255"/>
<name>A0A1E5KSI7_9ENTE</name>
<proteinExistence type="predicted"/>
<evidence type="ECO:0000256" key="3">
    <source>
        <dbReference type="ARBA" id="ARBA00023163"/>
    </source>
</evidence>
<protein>
    <submittedName>
        <fullName evidence="5">RpiR family transcriptional regulator</fullName>
    </submittedName>
</protein>
<organism evidence="5 6">
    <name type="scientific">Enterococcus rivorum</name>
    <dbReference type="NCBI Taxonomy" id="762845"/>
    <lineage>
        <taxon>Bacteria</taxon>
        <taxon>Bacillati</taxon>
        <taxon>Bacillota</taxon>
        <taxon>Bacilli</taxon>
        <taxon>Lactobacillales</taxon>
        <taxon>Enterococcaceae</taxon>
        <taxon>Enterococcus</taxon>
    </lineage>
</organism>
<keyword evidence="6" id="KW-1185">Reference proteome</keyword>
<keyword evidence="3" id="KW-0804">Transcription</keyword>
<keyword evidence="2" id="KW-0238">DNA-binding</keyword>
<dbReference type="AlphaFoldDB" id="A0A1E5KSI7"/>
<evidence type="ECO:0000259" key="4">
    <source>
        <dbReference type="PROSITE" id="PS51071"/>
    </source>
</evidence>
<dbReference type="Pfam" id="PF01380">
    <property type="entry name" value="SIS"/>
    <property type="match status" value="1"/>
</dbReference>
<accession>A0A1E5KSI7</accession>
<comment type="caution">
    <text evidence="5">The sequence shown here is derived from an EMBL/GenBank/DDBJ whole genome shotgun (WGS) entry which is preliminary data.</text>
</comment>
<evidence type="ECO:0000256" key="2">
    <source>
        <dbReference type="ARBA" id="ARBA00023125"/>
    </source>
</evidence>
<dbReference type="InterPro" id="IPR000281">
    <property type="entry name" value="HTH_RpiR"/>
</dbReference>
<dbReference type="InterPro" id="IPR047640">
    <property type="entry name" value="RpiR-like"/>
</dbReference>
<dbReference type="GO" id="GO:0003677">
    <property type="term" value="F:DNA binding"/>
    <property type="evidence" value="ECO:0007669"/>
    <property type="project" value="UniProtKB-KW"/>
</dbReference>
<evidence type="ECO:0000313" key="6">
    <source>
        <dbReference type="Proteomes" id="UP000095256"/>
    </source>
</evidence>
<dbReference type="Gene3D" id="1.10.10.10">
    <property type="entry name" value="Winged helix-like DNA-binding domain superfamily/Winged helix DNA-binding domain"/>
    <property type="match status" value="1"/>
</dbReference>
<dbReference type="InterPro" id="IPR035472">
    <property type="entry name" value="RpiR-like_SIS"/>
</dbReference>
<dbReference type="SUPFAM" id="SSF53697">
    <property type="entry name" value="SIS domain"/>
    <property type="match status" value="1"/>
</dbReference>
<dbReference type="OrthoDB" id="3684496at2"/>
<dbReference type="Pfam" id="PF01418">
    <property type="entry name" value="HTH_6"/>
    <property type="match status" value="1"/>
</dbReference>
<dbReference type="Proteomes" id="UP000095256">
    <property type="component" value="Unassembled WGS sequence"/>
</dbReference>
<dbReference type="PANTHER" id="PTHR30514:SF10">
    <property type="entry name" value="MURR_RPIR FAMILY TRANSCRIPTIONAL REGULATOR"/>
    <property type="match status" value="1"/>
</dbReference>
<gene>
    <name evidence="5" type="ORF">BCR26_06255</name>
</gene>
<dbReference type="PANTHER" id="PTHR30514">
    <property type="entry name" value="GLUCOKINASE"/>
    <property type="match status" value="1"/>
</dbReference>